<comment type="caution">
    <text evidence="1">The sequence shown here is derived from an EMBL/GenBank/DDBJ whole genome shotgun (WGS) entry which is preliminary data.</text>
</comment>
<organism evidence="1">
    <name type="scientific">marine sediment metagenome</name>
    <dbReference type="NCBI Taxonomy" id="412755"/>
    <lineage>
        <taxon>unclassified sequences</taxon>
        <taxon>metagenomes</taxon>
        <taxon>ecological metagenomes</taxon>
    </lineage>
</organism>
<proteinExistence type="predicted"/>
<evidence type="ECO:0000313" key="1">
    <source>
        <dbReference type="EMBL" id="KKN11346.1"/>
    </source>
</evidence>
<name>A0A0F9QDR5_9ZZZZ</name>
<reference evidence="1" key="1">
    <citation type="journal article" date="2015" name="Nature">
        <title>Complex archaea that bridge the gap between prokaryotes and eukaryotes.</title>
        <authorList>
            <person name="Spang A."/>
            <person name="Saw J.H."/>
            <person name="Jorgensen S.L."/>
            <person name="Zaremba-Niedzwiedzka K."/>
            <person name="Martijn J."/>
            <person name="Lind A.E."/>
            <person name="van Eijk R."/>
            <person name="Schleper C."/>
            <person name="Guy L."/>
            <person name="Ettema T.J."/>
        </authorList>
    </citation>
    <scope>NUCLEOTIDE SEQUENCE</scope>
</reference>
<protein>
    <submittedName>
        <fullName evidence="1">Uncharacterized protein</fullName>
    </submittedName>
</protein>
<sequence length="49" mass="5590">ERLGVSLILINHIEDNKLKNKKGKKMSSNIKITTILIIPSNILIWYGNN</sequence>
<accession>A0A0F9QDR5</accession>
<dbReference type="EMBL" id="LAZR01004144">
    <property type="protein sequence ID" value="KKN11346.1"/>
    <property type="molecule type" value="Genomic_DNA"/>
</dbReference>
<dbReference type="AlphaFoldDB" id="A0A0F9QDR5"/>
<gene>
    <name evidence="1" type="ORF">LCGC14_1027490</name>
</gene>
<feature type="non-terminal residue" evidence="1">
    <location>
        <position position="1"/>
    </location>
</feature>